<feature type="non-terminal residue" evidence="4">
    <location>
        <position position="439"/>
    </location>
</feature>
<dbReference type="PANTHER" id="PTHR22550">
    <property type="entry name" value="SPORE GERMINATION PROTEIN"/>
    <property type="match status" value="1"/>
</dbReference>
<dbReference type="Gene3D" id="1.25.40.10">
    <property type="entry name" value="Tetratricopeptide repeat domain"/>
    <property type="match status" value="1"/>
</dbReference>
<keyword evidence="2" id="KW-1133">Transmembrane helix</keyword>
<dbReference type="PANTHER" id="PTHR22550:SF14">
    <property type="entry name" value="VWFA DOMAIN-CONTAINING PROTEIN"/>
    <property type="match status" value="1"/>
</dbReference>
<dbReference type="PROSITE" id="PS50293">
    <property type="entry name" value="TPR_REGION"/>
    <property type="match status" value="1"/>
</dbReference>
<dbReference type="InterPro" id="IPR019734">
    <property type="entry name" value="TPR_rpt"/>
</dbReference>
<keyword evidence="2" id="KW-0472">Membrane</keyword>
<feature type="transmembrane region" description="Helical" evidence="2">
    <location>
        <begin position="55"/>
        <end position="74"/>
    </location>
</feature>
<evidence type="ECO:0000313" key="5">
    <source>
        <dbReference type="Proteomes" id="UP000533429"/>
    </source>
</evidence>
<organism evidence="4 5">
    <name type="scientific">Photobacterium damselae subsp. damselae</name>
    <name type="common">Listonella damsela</name>
    <dbReference type="NCBI Taxonomy" id="85581"/>
    <lineage>
        <taxon>Bacteria</taxon>
        <taxon>Pseudomonadati</taxon>
        <taxon>Pseudomonadota</taxon>
        <taxon>Gammaproteobacteria</taxon>
        <taxon>Vibrionales</taxon>
        <taxon>Vibrionaceae</taxon>
        <taxon>Photobacterium</taxon>
    </lineage>
</organism>
<dbReference type="AlphaFoldDB" id="A0A850QVT4"/>
<dbReference type="Pfam" id="PF00515">
    <property type="entry name" value="TPR_1"/>
    <property type="match status" value="1"/>
</dbReference>
<dbReference type="SMART" id="SM00028">
    <property type="entry name" value="TPR"/>
    <property type="match status" value="1"/>
</dbReference>
<dbReference type="InterPro" id="IPR011990">
    <property type="entry name" value="TPR-like_helical_dom_sf"/>
</dbReference>
<proteinExistence type="predicted"/>
<accession>A0A850QVT4</accession>
<dbReference type="InterPro" id="IPR002035">
    <property type="entry name" value="VWF_A"/>
</dbReference>
<dbReference type="Proteomes" id="UP000533429">
    <property type="component" value="Unassembled WGS sequence"/>
</dbReference>
<dbReference type="PROSITE" id="PS50005">
    <property type="entry name" value="TPR"/>
    <property type="match status" value="1"/>
</dbReference>
<evidence type="ECO:0000256" key="2">
    <source>
        <dbReference type="SAM" id="Phobius"/>
    </source>
</evidence>
<evidence type="ECO:0000313" key="4">
    <source>
        <dbReference type="EMBL" id="NVO99468.1"/>
    </source>
</evidence>
<dbReference type="SUPFAM" id="SSF53300">
    <property type="entry name" value="vWA-like"/>
    <property type="match status" value="1"/>
</dbReference>
<dbReference type="Pfam" id="PF13519">
    <property type="entry name" value="VWA_2"/>
    <property type="match status" value="1"/>
</dbReference>
<feature type="repeat" description="TPR" evidence="1">
    <location>
        <begin position="392"/>
        <end position="425"/>
    </location>
</feature>
<feature type="domain" description="VWFA" evidence="3">
    <location>
        <begin position="87"/>
        <end position="280"/>
    </location>
</feature>
<dbReference type="SMART" id="SM00327">
    <property type="entry name" value="VWA"/>
    <property type="match status" value="1"/>
</dbReference>
<protein>
    <submittedName>
        <fullName evidence="4">VWA domain-containing protein</fullName>
    </submittedName>
</protein>
<dbReference type="EMBL" id="JABXOR010000278">
    <property type="protein sequence ID" value="NVO99468.1"/>
    <property type="molecule type" value="Genomic_DNA"/>
</dbReference>
<dbReference type="InterPro" id="IPR050768">
    <property type="entry name" value="UPF0353/GerABKA_families"/>
</dbReference>
<reference evidence="4 5" key="1">
    <citation type="submission" date="2020-06" db="EMBL/GenBank/DDBJ databases">
        <title>Photobacterium damselae subsp. damselae comparative genomics.</title>
        <authorList>
            <person name="Osorio C.R."/>
        </authorList>
    </citation>
    <scope>NUCLEOTIDE SEQUENCE [LARGE SCALE GENOMIC DNA]</scope>
    <source>
        <strain evidence="4 5">TW250/03</strain>
    </source>
</reference>
<gene>
    <name evidence="4" type="ORF">HWA77_04515</name>
</gene>
<sequence>MADFTFIHPMWLIAIVPLLLLLPWLKGKSQSSSLIAPHIAAKLGLSQPQHKTWPLYLLGLAWLLAVIALAGPSWEKTKLPAYSLSGARVLVMDMSKSMYATDIAPNRLTQARFKALDMLPGWKEGSTGLITYAGDGYTISPLTDDSSTLANLIPSLSPKIMPIPGSNAASGIRQAIDLLKQAGDTNGDIILITDGMTEKESQESLAELKNTHYRVSILAVGTEQGAPIEMPDGRLLTQNGQTVIAKVDPNTLSAITSKTGGLLQFSQADNQGVNNIVKFTAKPRNQLEQGKQKELEERLNNGFWLLLPLILLALLGFRRGIVLAALMVFMPLDYAHANPWKNQDQQGYDNYQQGQYTDAVKDFSSPAWKGIAQYKAGQFHQAIKTLEPLKDTTSRYNLGNAYAQSGQYEKAINTYEEVLKKEPTNTDAKKNLEIVKKAL</sequence>
<dbReference type="SUPFAM" id="SSF48452">
    <property type="entry name" value="TPR-like"/>
    <property type="match status" value="1"/>
</dbReference>
<keyword evidence="2" id="KW-0812">Transmembrane</keyword>
<feature type="transmembrane region" description="Helical" evidence="2">
    <location>
        <begin position="6"/>
        <end position="25"/>
    </location>
</feature>
<comment type="caution">
    <text evidence="4">The sequence shown here is derived from an EMBL/GenBank/DDBJ whole genome shotgun (WGS) entry which is preliminary data.</text>
</comment>
<feature type="transmembrane region" description="Helical" evidence="2">
    <location>
        <begin position="303"/>
        <end position="329"/>
    </location>
</feature>
<dbReference type="Gene3D" id="3.40.50.410">
    <property type="entry name" value="von Willebrand factor, type A domain"/>
    <property type="match status" value="1"/>
</dbReference>
<evidence type="ECO:0000256" key="1">
    <source>
        <dbReference type="PROSITE-ProRule" id="PRU00339"/>
    </source>
</evidence>
<dbReference type="PROSITE" id="PS50234">
    <property type="entry name" value="VWFA"/>
    <property type="match status" value="1"/>
</dbReference>
<keyword evidence="1" id="KW-0802">TPR repeat</keyword>
<evidence type="ECO:0000259" key="3">
    <source>
        <dbReference type="PROSITE" id="PS50234"/>
    </source>
</evidence>
<dbReference type="InterPro" id="IPR036465">
    <property type="entry name" value="vWFA_dom_sf"/>
</dbReference>
<name>A0A850QVT4_PHODD</name>